<gene>
    <name evidence="1" type="ORF">TSPGSL018_21304</name>
</gene>
<dbReference type="AlphaFoldDB" id="A0A061RZF8"/>
<proteinExistence type="predicted"/>
<feature type="non-terminal residue" evidence="1">
    <location>
        <position position="1"/>
    </location>
</feature>
<dbReference type="Gene3D" id="3.40.50.300">
    <property type="entry name" value="P-loop containing nucleotide triphosphate hydrolases"/>
    <property type="match status" value="1"/>
</dbReference>
<dbReference type="InterPro" id="IPR027417">
    <property type="entry name" value="P-loop_NTPase"/>
</dbReference>
<name>A0A061RZF8_9CHLO</name>
<dbReference type="SUPFAM" id="SSF52540">
    <property type="entry name" value="P-loop containing nucleoside triphosphate hydrolases"/>
    <property type="match status" value="1"/>
</dbReference>
<sequence length="331" mass="37819">RRRLSNPCMIKFEPGFSMFFSPRIFFSLSTLVLAAIEATGVQNDAGPHRGQARLMTSETQAKPFNLLWPIVHIKTHKTGSTSVHKFLKAASALNGLKLVFDDAHFRGTACLDKSEGSHQFEGTEIVTGHMLNLRNILVESEEQIMAEKRLQCYNATWFERIVERFRRDLKRNPIFAVAAREPLSHMISTIRFFSQPYATSSSEAVGLTEEQVIRYLDEGRFTNPFARDLGIFSVQEARHFCWSWAESEHVFAICNDRLESDTRQLFSLACPKCKSIPEVEHIVPNPGKTQKAKEDLKKVLDENPGIIRRLENQTILDNMLYQCLCNRQPTL</sequence>
<evidence type="ECO:0000313" key="1">
    <source>
        <dbReference type="EMBL" id="JAC76050.1"/>
    </source>
</evidence>
<organism evidence="1">
    <name type="scientific">Tetraselmis sp. GSL018</name>
    <dbReference type="NCBI Taxonomy" id="582737"/>
    <lineage>
        <taxon>Eukaryota</taxon>
        <taxon>Viridiplantae</taxon>
        <taxon>Chlorophyta</taxon>
        <taxon>core chlorophytes</taxon>
        <taxon>Chlorodendrophyceae</taxon>
        <taxon>Chlorodendrales</taxon>
        <taxon>Chlorodendraceae</taxon>
        <taxon>Tetraselmis</taxon>
    </lineage>
</organism>
<protein>
    <submittedName>
        <fullName evidence="1">Uncharacterized protein</fullName>
    </submittedName>
</protein>
<reference evidence="1" key="1">
    <citation type="submission" date="2014-05" db="EMBL/GenBank/DDBJ databases">
        <title>The transcriptome of the halophilic microalga Tetraselmis sp. GSL018 isolated from the Great Salt Lake, Utah.</title>
        <authorList>
            <person name="Jinkerson R.E."/>
            <person name="D'Adamo S."/>
            <person name="Posewitz M.C."/>
        </authorList>
    </citation>
    <scope>NUCLEOTIDE SEQUENCE</scope>
    <source>
        <strain evidence="1">GSL018</strain>
    </source>
</reference>
<accession>A0A061RZF8</accession>
<dbReference type="EMBL" id="GBEZ01009544">
    <property type="protein sequence ID" value="JAC76050.1"/>
    <property type="molecule type" value="Transcribed_RNA"/>
</dbReference>